<keyword evidence="3" id="KW-1185">Reference proteome</keyword>
<protein>
    <recommendedName>
        <fullName evidence="1">Bacterial transcriptional activator domain-containing protein</fullName>
    </recommendedName>
</protein>
<dbReference type="InterPro" id="IPR005158">
    <property type="entry name" value="BTAD"/>
</dbReference>
<dbReference type="SMART" id="SM01043">
    <property type="entry name" value="BTAD"/>
    <property type="match status" value="1"/>
</dbReference>
<evidence type="ECO:0000313" key="2">
    <source>
        <dbReference type="EMBL" id="QPH53334.1"/>
    </source>
</evidence>
<dbReference type="SUPFAM" id="SSF48452">
    <property type="entry name" value="TPR-like"/>
    <property type="match status" value="1"/>
</dbReference>
<dbReference type="InterPro" id="IPR011990">
    <property type="entry name" value="TPR-like_helical_dom_sf"/>
</dbReference>
<dbReference type="AlphaFoldDB" id="A0A7S9LQA9"/>
<dbReference type="RefSeq" id="WP_196102544.1">
    <property type="nucleotide sequence ID" value="NZ_CP064942.1"/>
</dbReference>
<evidence type="ECO:0000259" key="1">
    <source>
        <dbReference type="SMART" id="SM01043"/>
    </source>
</evidence>
<dbReference type="Proteomes" id="UP000594800">
    <property type="component" value="Chromosome"/>
</dbReference>
<proteinExistence type="predicted"/>
<name>A0A7S9LQA9_9RHOB</name>
<dbReference type="InterPro" id="IPR051677">
    <property type="entry name" value="AfsR-DnrI-RedD_regulator"/>
</dbReference>
<dbReference type="EMBL" id="CP064942">
    <property type="protein sequence ID" value="QPH53334.1"/>
    <property type="molecule type" value="Genomic_DNA"/>
</dbReference>
<organism evidence="2 3">
    <name type="scientific">Pontivivens ytuae</name>
    <dbReference type="NCBI Taxonomy" id="2789856"/>
    <lineage>
        <taxon>Bacteria</taxon>
        <taxon>Pseudomonadati</taxon>
        <taxon>Pseudomonadota</taxon>
        <taxon>Alphaproteobacteria</taxon>
        <taxon>Rhodobacterales</taxon>
        <taxon>Paracoccaceae</taxon>
        <taxon>Pontivivens</taxon>
    </lineage>
</organism>
<reference evidence="2 3" key="1">
    <citation type="submission" date="2020-11" db="EMBL/GenBank/DDBJ databases">
        <title>Description of Pontivivens ytuae sp. nov. isolated from deep sea sediment of Mariana Trench.</title>
        <authorList>
            <person name="Wang Z."/>
            <person name="Sun Q.-L."/>
            <person name="Xu X.-D."/>
            <person name="Tang Y.-Z."/>
            <person name="Zhang J."/>
        </authorList>
    </citation>
    <scope>NUCLEOTIDE SEQUENCE [LARGE SCALE GENOMIC DNA]</scope>
    <source>
        <strain evidence="2 3">MT2928</strain>
    </source>
</reference>
<sequence>MPAPRERIWGRIWHDQPDTQARKSLNTELWRLKSALGSAGASTDRWLNSDASMLALRCSNGGVEIDLVNFLGALRRDDGPEPLAEAVRAYRGEFARGLEADWIEEERRRLRTSYLRLLRRLAEAWRLADRLRDALETAEDLVRAEPFDEEARRLLIAIKIDSGDRAGALLQLSEVEAVWSSELGVTPAPETLALREACLEPRERGYRIEQAGPRRFAIEEAQRRYTVERLTEGRAIALHARISRMRIHAESLMAELAALDDALDDDLPETD</sequence>
<gene>
    <name evidence="2" type="ORF">I0K15_16305</name>
</gene>
<accession>A0A7S9LQA9</accession>
<dbReference type="PANTHER" id="PTHR35807">
    <property type="entry name" value="TRANSCRIPTIONAL REGULATOR REDD-RELATED"/>
    <property type="match status" value="1"/>
</dbReference>
<dbReference type="Pfam" id="PF03704">
    <property type="entry name" value="BTAD"/>
    <property type="match status" value="1"/>
</dbReference>
<dbReference type="Gene3D" id="1.25.40.10">
    <property type="entry name" value="Tetratricopeptide repeat domain"/>
    <property type="match status" value="1"/>
</dbReference>
<dbReference type="KEGG" id="poz:I0K15_16305"/>
<dbReference type="PANTHER" id="PTHR35807:SF3">
    <property type="entry name" value="BLL5740 PROTEIN"/>
    <property type="match status" value="1"/>
</dbReference>
<feature type="domain" description="Bacterial transcriptional activator" evidence="1">
    <location>
        <begin position="65"/>
        <end position="199"/>
    </location>
</feature>
<evidence type="ECO:0000313" key="3">
    <source>
        <dbReference type="Proteomes" id="UP000594800"/>
    </source>
</evidence>